<evidence type="ECO:0000313" key="6">
    <source>
        <dbReference type="EMBL" id="RLQ98240.1"/>
    </source>
</evidence>
<dbReference type="AlphaFoldDB" id="A0A3L7K5Y3"/>
<proteinExistence type="predicted"/>
<dbReference type="CDD" id="cd06262">
    <property type="entry name" value="metallo-hydrolase-like_MBL-fold"/>
    <property type="match status" value="1"/>
</dbReference>
<dbReference type="Pfam" id="PF00753">
    <property type="entry name" value="Lactamase_B"/>
    <property type="match status" value="1"/>
</dbReference>
<accession>A0A3L7K5Y3</accession>
<name>A0A3L7K5Y3_9BACI</name>
<dbReference type="RefSeq" id="WP_121678928.1">
    <property type="nucleotide sequence ID" value="NZ_RCVZ01000001.1"/>
</dbReference>
<reference evidence="6 7" key="1">
    <citation type="submission" date="2018-10" db="EMBL/GenBank/DDBJ databases">
        <title>Falsibacillus sp. genome draft.</title>
        <authorList>
            <person name="Shi S."/>
        </authorList>
    </citation>
    <scope>NUCLEOTIDE SEQUENCE [LARGE SCALE GENOMIC DNA]</scope>
    <source>
        <strain evidence="6 7">GY 10110</strain>
    </source>
</reference>
<protein>
    <submittedName>
        <fullName evidence="6">MBL fold metallo-hydrolase</fullName>
    </submittedName>
</protein>
<evidence type="ECO:0000259" key="5">
    <source>
        <dbReference type="SMART" id="SM00849"/>
    </source>
</evidence>
<dbReference type="SMART" id="SM00849">
    <property type="entry name" value="Lactamase_B"/>
    <property type="match status" value="1"/>
</dbReference>
<keyword evidence="4" id="KW-0862">Zinc</keyword>
<dbReference type="GO" id="GO:0046872">
    <property type="term" value="F:metal ion binding"/>
    <property type="evidence" value="ECO:0007669"/>
    <property type="project" value="UniProtKB-KW"/>
</dbReference>
<keyword evidence="7" id="KW-1185">Reference proteome</keyword>
<comment type="cofactor">
    <cofactor evidence="1">
        <name>Zn(2+)</name>
        <dbReference type="ChEBI" id="CHEBI:29105"/>
    </cofactor>
</comment>
<evidence type="ECO:0000256" key="4">
    <source>
        <dbReference type="ARBA" id="ARBA00022833"/>
    </source>
</evidence>
<dbReference type="SUPFAM" id="SSF56281">
    <property type="entry name" value="Metallo-hydrolase/oxidoreductase"/>
    <property type="match status" value="1"/>
</dbReference>
<evidence type="ECO:0000313" key="7">
    <source>
        <dbReference type="Proteomes" id="UP000276770"/>
    </source>
</evidence>
<keyword evidence="2" id="KW-0479">Metal-binding</keyword>
<sequence length="211" mass="23753">MKWNRIPLGPIQTNCYILTDDDSHCLIIDPGDEAEHLINWIKKRDLKPLAILLTHAHFDHIGAVDKIRDKYEIPLYIHEKEAKWLLDPALNGSQFFNLIEPIRIKPADQFLAEEGMLQIGPFQLNVLETPGHSPGSVSYYVEKDGFVIAGDTLFFQGIGRTDLPGGNQDQLMKTIHNKLLTLPEDTIVLSGHGVETNIQDEMDGNPFLTGF</sequence>
<dbReference type="Gene3D" id="3.60.15.10">
    <property type="entry name" value="Ribonuclease Z/Hydroxyacylglutathione hydrolase-like"/>
    <property type="match status" value="1"/>
</dbReference>
<dbReference type="InterPro" id="IPR051453">
    <property type="entry name" value="MBL_Glyoxalase_II"/>
</dbReference>
<keyword evidence="3 6" id="KW-0378">Hydrolase</keyword>
<evidence type="ECO:0000256" key="3">
    <source>
        <dbReference type="ARBA" id="ARBA00022801"/>
    </source>
</evidence>
<dbReference type="OrthoDB" id="9802248at2"/>
<evidence type="ECO:0000256" key="1">
    <source>
        <dbReference type="ARBA" id="ARBA00001947"/>
    </source>
</evidence>
<comment type="caution">
    <text evidence="6">The sequence shown here is derived from an EMBL/GenBank/DDBJ whole genome shotgun (WGS) entry which is preliminary data.</text>
</comment>
<dbReference type="PANTHER" id="PTHR46233:SF3">
    <property type="entry name" value="HYDROXYACYLGLUTATHIONE HYDROLASE GLOC"/>
    <property type="match status" value="1"/>
</dbReference>
<dbReference type="Proteomes" id="UP000276770">
    <property type="component" value="Unassembled WGS sequence"/>
</dbReference>
<evidence type="ECO:0000256" key="2">
    <source>
        <dbReference type="ARBA" id="ARBA00022723"/>
    </source>
</evidence>
<organism evidence="6 7">
    <name type="scientific">Falsibacillus albus</name>
    <dbReference type="NCBI Taxonomy" id="2478915"/>
    <lineage>
        <taxon>Bacteria</taxon>
        <taxon>Bacillati</taxon>
        <taxon>Bacillota</taxon>
        <taxon>Bacilli</taxon>
        <taxon>Bacillales</taxon>
        <taxon>Bacillaceae</taxon>
        <taxon>Falsibacillus</taxon>
    </lineage>
</organism>
<dbReference type="InterPro" id="IPR036866">
    <property type="entry name" value="RibonucZ/Hydroxyglut_hydro"/>
</dbReference>
<dbReference type="GO" id="GO:0016787">
    <property type="term" value="F:hydrolase activity"/>
    <property type="evidence" value="ECO:0007669"/>
    <property type="project" value="UniProtKB-KW"/>
</dbReference>
<dbReference type="InterPro" id="IPR001279">
    <property type="entry name" value="Metallo-B-lactamas"/>
</dbReference>
<dbReference type="PANTHER" id="PTHR46233">
    <property type="entry name" value="HYDROXYACYLGLUTATHIONE HYDROLASE GLOC"/>
    <property type="match status" value="1"/>
</dbReference>
<gene>
    <name evidence="6" type="ORF">D9X91_02310</name>
</gene>
<dbReference type="EMBL" id="RCVZ01000001">
    <property type="protein sequence ID" value="RLQ98240.1"/>
    <property type="molecule type" value="Genomic_DNA"/>
</dbReference>
<feature type="domain" description="Metallo-beta-lactamase" evidence="5">
    <location>
        <begin position="12"/>
        <end position="192"/>
    </location>
</feature>